<keyword evidence="4 7" id="KW-1133">Transmembrane helix</keyword>
<dbReference type="GO" id="GO:0005789">
    <property type="term" value="C:endoplasmic reticulum membrane"/>
    <property type="evidence" value="ECO:0007669"/>
    <property type="project" value="UniProtKB-SubCell"/>
</dbReference>
<evidence type="ECO:0000256" key="6">
    <source>
        <dbReference type="SAM" id="MobiDB-lite"/>
    </source>
</evidence>
<evidence type="ECO:0000256" key="4">
    <source>
        <dbReference type="ARBA" id="ARBA00022989"/>
    </source>
</evidence>
<evidence type="ECO:0000313" key="8">
    <source>
        <dbReference type="EMBL" id="KAK1922131.1"/>
    </source>
</evidence>
<proteinExistence type="predicted"/>
<organism evidence="8 9">
    <name type="scientific">Papiliotrema laurentii</name>
    <name type="common">Cryptococcus laurentii</name>
    <dbReference type="NCBI Taxonomy" id="5418"/>
    <lineage>
        <taxon>Eukaryota</taxon>
        <taxon>Fungi</taxon>
        <taxon>Dikarya</taxon>
        <taxon>Basidiomycota</taxon>
        <taxon>Agaricomycotina</taxon>
        <taxon>Tremellomycetes</taxon>
        <taxon>Tremellales</taxon>
        <taxon>Rhynchogastremaceae</taxon>
        <taxon>Papiliotrema</taxon>
    </lineage>
</organism>
<evidence type="ECO:0000256" key="5">
    <source>
        <dbReference type="ARBA" id="ARBA00023136"/>
    </source>
</evidence>
<evidence type="ECO:0000256" key="2">
    <source>
        <dbReference type="ARBA" id="ARBA00022692"/>
    </source>
</evidence>
<keyword evidence="2 7" id="KW-0812">Transmembrane</keyword>
<feature type="transmembrane region" description="Helical" evidence="7">
    <location>
        <begin position="201"/>
        <end position="223"/>
    </location>
</feature>
<dbReference type="Proteomes" id="UP001182556">
    <property type="component" value="Unassembled WGS sequence"/>
</dbReference>
<keyword evidence="3" id="KW-0256">Endoplasmic reticulum</keyword>
<feature type="transmembrane region" description="Helical" evidence="7">
    <location>
        <begin position="171"/>
        <end position="189"/>
    </location>
</feature>
<evidence type="ECO:0000256" key="3">
    <source>
        <dbReference type="ARBA" id="ARBA00022824"/>
    </source>
</evidence>
<feature type="region of interest" description="Disordered" evidence="6">
    <location>
        <begin position="45"/>
        <end position="76"/>
    </location>
</feature>
<dbReference type="AlphaFoldDB" id="A0AAD9CZT0"/>
<name>A0AAD9CZT0_PAPLA</name>
<sequence length="289" mass="31247">MDSTALTLPPYLVDRIKDILLRDVDIPRGLRRELQSTLDAAEVQPGELDAAHGNGLKQDVTDVSEGADGEKVKTDVAPPPTIEIEMVERLARWSTTAEGEKRIRKAKLDPGDYTLISLLAGTQVYIPPAKLALLESAHNPDKPNPYLPTHLSPRPGPLHGYKALNKQISTILNIAFSIFGSGGAVYVAATTGAGYTRERSVILAVLAGVVVGLAELVLIWIFVWRIAEARKHEVEQWRGSAGEGIKQPELVEAEGGGSVQLLDDGEGMIDKPKTEVRLRRRGIGQASST</sequence>
<dbReference type="PANTHER" id="PTHR31394">
    <property type="entry name" value="TRANSMEMBRANE PROTEIN 199"/>
    <property type="match status" value="1"/>
</dbReference>
<keyword evidence="9" id="KW-1185">Reference proteome</keyword>
<evidence type="ECO:0000313" key="9">
    <source>
        <dbReference type="Proteomes" id="UP001182556"/>
    </source>
</evidence>
<accession>A0AAD9CZT0</accession>
<comment type="subcellular location">
    <subcellularLocation>
        <location evidence="1">Endoplasmic reticulum membrane</location>
        <topology evidence="1">Multi-pass membrane protein</topology>
    </subcellularLocation>
</comment>
<dbReference type="InterPro" id="IPR021013">
    <property type="entry name" value="ATPase_Vma12"/>
</dbReference>
<gene>
    <name evidence="8" type="ORF">DB88DRAFT_512566</name>
</gene>
<dbReference type="EMBL" id="JAODAN010000009">
    <property type="protein sequence ID" value="KAK1922131.1"/>
    <property type="molecule type" value="Genomic_DNA"/>
</dbReference>
<protein>
    <submittedName>
        <fullName evidence="8">Uncharacterized protein</fullName>
    </submittedName>
</protein>
<evidence type="ECO:0000256" key="7">
    <source>
        <dbReference type="SAM" id="Phobius"/>
    </source>
</evidence>
<dbReference type="GO" id="GO:0070072">
    <property type="term" value="P:vacuolar proton-transporting V-type ATPase complex assembly"/>
    <property type="evidence" value="ECO:0007669"/>
    <property type="project" value="InterPro"/>
</dbReference>
<dbReference type="Pfam" id="PF11712">
    <property type="entry name" value="Vma12"/>
    <property type="match status" value="1"/>
</dbReference>
<reference evidence="8" key="1">
    <citation type="submission" date="2023-02" db="EMBL/GenBank/DDBJ databases">
        <title>Identification and recombinant expression of a fungal hydrolase from Papiliotrema laurentii that hydrolyzes apple cutin and clears colloidal polyester polyurethane.</title>
        <authorList>
            <consortium name="DOE Joint Genome Institute"/>
            <person name="Roman V.A."/>
            <person name="Bojanowski C."/>
            <person name="Crable B.R."/>
            <person name="Wagner D.N."/>
            <person name="Hung C.S."/>
            <person name="Nadeau L.J."/>
            <person name="Schratz L."/>
            <person name="Haridas S."/>
            <person name="Pangilinan J."/>
            <person name="Lipzen A."/>
            <person name="Na H."/>
            <person name="Yan M."/>
            <person name="Ng V."/>
            <person name="Grigoriev I.V."/>
            <person name="Spatafora J.W."/>
            <person name="Barlow D."/>
            <person name="Biffinger J."/>
            <person name="Kelley-Loughnane N."/>
            <person name="Varaljay V.A."/>
            <person name="Crookes-Goodson W.J."/>
        </authorList>
    </citation>
    <scope>NUCLEOTIDE SEQUENCE</scope>
    <source>
        <strain evidence="8">5307AH</strain>
    </source>
</reference>
<comment type="caution">
    <text evidence="8">The sequence shown here is derived from an EMBL/GenBank/DDBJ whole genome shotgun (WGS) entry which is preliminary data.</text>
</comment>
<keyword evidence="5 7" id="KW-0472">Membrane</keyword>
<dbReference type="PANTHER" id="PTHR31394:SF1">
    <property type="entry name" value="TRANSMEMBRANE PROTEIN 199"/>
    <property type="match status" value="1"/>
</dbReference>
<evidence type="ECO:0000256" key="1">
    <source>
        <dbReference type="ARBA" id="ARBA00004477"/>
    </source>
</evidence>